<evidence type="ECO:0000313" key="1">
    <source>
        <dbReference type="EMBL" id="ARB06677.1"/>
    </source>
</evidence>
<sequence>MKMSKIDSLAKMIANELRDQSVNDSDWNLLKENVMRLLGNRVRVVSDYIDTKGRECTMDVIYVAGSPAYLTATKALIESGAKFTVIPLTVTKGK</sequence>
<protein>
    <submittedName>
        <fullName evidence="1">Putative apolipoprotein N-acyltransferase</fullName>
    </submittedName>
</protein>
<evidence type="ECO:0000313" key="2">
    <source>
        <dbReference type="Proteomes" id="UP000222061"/>
    </source>
</evidence>
<reference evidence="2" key="1">
    <citation type="submission" date="2017-02" db="EMBL/GenBank/DDBJ databases">
        <authorList>
            <person name="Ge J."/>
            <person name="Han W."/>
            <person name="Gu J."/>
        </authorList>
    </citation>
    <scope>NUCLEOTIDE SEQUENCE [LARGE SCALE GENOMIC DNA]</scope>
</reference>
<dbReference type="GO" id="GO:0016746">
    <property type="term" value="F:acyltransferase activity"/>
    <property type="evidence" value="ECO:0007669"/>
    <property type="project" value="UniProtKB-KW"/>
</dbReference>
<organism evidence="1 2">
    <name type="scientific">Salmonella phage GJL01</name>
    <dbReference type="NCBI Taxonomy" id="1965464"/>
    <lineage>
        <taxon>Viruses</taxon>
        <taxon>Duplodnaviria</taxon>
        <taxon>Heunggongvirae</taxon>
        <taxon>Uroviricota</taxon>
        <taxon>Caudoviricetes</taxon>
        <taxon>Drexlerviridae</taxon>
        <taxon>Tempevirinae</taxon>
        <taxon>Tlsvirus</taxon>
        <taxon>Tlsvirus YSP2</taxon>
    </lineage>
</organism>
<keyword evidence="1" id="KW-0808">Transferase</keyword>
<gene>
    <name evidence="1" type="ORF">GJL01_52</name>
</gene>
<dbReference type="SMR" id="A0A1V0DZ46"/>
<name>A0A1V0DZ46_9CAUD</name>
<keyword evidence="1" id="KW-0012">Acyltransferase</keyword>
<accession>A0A1V0DZ46</accession>
<dbReference type="Proteomes" id="UP000222061">
    <property type="component" value="Genome"/>
</dbReference>
<proteinExistence type="predicted"/>
<keyword evidence="1" id="KW-0449">Lipoprotein</keyword>
<dbReference type="EMBL" id="KY657202">
    <property type="protein sequence ID" value="ARB06677.1"/>
    <property type="molecule type" value="Genomic_DNA"/>
</dbReference>